<accession>A0A9P4IAC0</accession>
<reference evidence="2" key="1">
    <citation type="journal article" date="2020" name="Stud. Mycol.">
        <title>101 Dothideomycetes genomes: a test case for predicting lifestyles and emergence of pathogens.</title>
        <authorList>
            <person name="Haridas S."/>
            <person name="Albert R."/>
            <person name="Binder M."/>
            <person name="Bloem J."/>
            <person name="Labutti K."/>
            <person name="Salamov A."/>
            <person name="Andreopoulos B."/>
            <person name="Baker S."/>
            <person name="Barry K."/>
            <person name="Bills G."/>
            <person name="Bluhm B."/>
            <person name="Cannon C."/>
            <person name="Castanera R."/>
            <person name="Culley D."/>
            <person name="Daum C."/>
            <person name="Ezra D."/>
            <person name="Gonzalez J."/>
            <person name="Henrissat B."/>
            <person name="Kuo A."/>
            <person name="Liang C."/>
            <person name="Lipzen A."/>
            <person name="Lutzoni F."/>
            <person name="Magnuson J."/>
            <person name="Mondo S."/>
            <person name="Nolan M."/>
            <person name="Ohm R."/>
            <person name="Pangilinan J."/>
            <person name="Park H.-J."/>
            <person name="Ramirez L."/>
            <person name="Alfaro M."/>
            <person name="Sun H."/>
            <person name="Tritt A."/>
            <person name="Yoshinaga Y."/>
            <person name="Zwiers L.-H."/>
            <person name="Turgeon B."/>
            <person name="Goodwin S."/>
            <person name="Spatafora J."/>
            <person name="Crous P."/>
            <person name="Grigoriev I."/>
        </authorList>
    </citation>
    <scope>NUCLEOTIDE SEQUENCE</scope>
    <source>
        <strain evidence="2">CBS 133067</strain>
    </source>
</reference>
<dbReference type="EMBL" id="ML978130">
    <property type="protein sequence ID" value="KAF2096022.1"/>
    <property type="molecule type" value="Genomic_DNA"/>
</dbReference>
<keyword evidence="1" id="KW-1133">Transmembrane helix</keyword>
<keyword evidence="3" id="KW-1185">Reference proteome</keyword>
<name>A0A9P4IAC0_9PEZI</name>
<evidence type="ECO:0000256" key="1">
    <source>
        <dbReference type="SAM" id="Phobius"/>
    </source>
</evidence>
<organism evidence="2 3">
    <name type="scientific">Rhizodiscina lignyota</name>
    <dbReference type="NCBI Taxonomy" id="1504668"/>
    <lineage>
        <taxon>Eukaryota</taxon>
        <taxon>Fungi</taxon>
        <taxon>Dikarya</taxon>
        <taxon>Ascomycota</taxon>
        <taxon>Pezizomycotina</taxon>
        <taxon>Dothideomycetes</taxon>
        <taxon>Pleosporomycetidae</taxon>
        <taxon>Aulographales</taxon>
        <taxon>Rhizodiscinaceae</taxon>
        <taxon>Rhizodiscina</taxon>
    </lineage>
</organism>
<evidence type="ECO:0000313" key="3">
    <source>
        <dbReference type="Proteomes" id="UP000799772"/>
    </source>
</evidence>
<dbReference type="PANTHER" id="PTHR37544">
    <property type="entry name" value="SPRAY-RELATED"/>
    <property type="match status" value="1"/>
</dbReference>
<dbReference type="PANTHER" id="PTHR37544:SF3">
    <property type="entry name" value="SPRAY"/>
    <property type="match status" value="1"/>
</dbReference>
<gene>
    <name evidence="2" type="ORF">NA57DRAFT_59081</name>
</gene>
<sequence length="908" mass="98880">MGRGSRQPWQALSLQWPFLTFVALVSIGLAAAIQVLALRSKNDGGVIHSEDVDALSLGQSFLYRVLPAIIAVLYSFLWSWINLDVLRLEPFYQLSKSGGASGRQSVLLSYVFDFIATVPIKSLQHGHWAVLSSSVAVLLVLWGLIPVQSGIFAVDGQAVVVVPAFAYLAEGFLLTTSAIAIALLYCNVWRPRHLIRDPSSIVATMALVANSGFVLDSFKSMDKSTDVELDQRCGEHQYELIQHDTGNVQLHDVEDSLPSKTDIYELPSVATQPTLEPSATAGFLSPSLDTLCVIAFVVFNLVTMAVLAVLFKRSQSFGIALPSGNRFVCQLLEHYIPTAVATFIEPVWVLVSRYFGLLQPFEELWKRNRPRSESIGLSYNSYPPQLGVFRAFWNRHFVLAAVCTMALLANGLTIAMASVFFEKTIDVPSSTSFVQTLDSRLMLAPDGTMDDYSDMMSNLTSGTPLKPWTDSKYFYVPFDTASTPGTIERRATTVAFGAELQCRPFIPPAFNEFGNTNKTDGTTGWTYFFNATLGSPHFWSPNDGSGESVSGTGFMDPRTYGDCTSTPVAAEYIALVNTSTPDLNTGFVAGWVRSDAKSCALNTSLPDDKSTLIFCQPKITVGSASVTVDASGVVTNVKPFSTSELSQANFVANGTDDCPRSPINATELASLSDLSCLLTNNPPNFMRAMTRFFIINGWGGQFATPSIAVASPADVIVATSFWHDSSSPSDYNNMFMTELDGSGAILDPTQPAPSVEHASQLLSDVYARMFAALLGSHASEALAPLQSAKQIPGQLIQTETRIFMSKPAFIVSELILSTYVVAIVLVYLFRPGKFLPRYPTSIASVIAYFAASHAVQNVREIEEMLDKQESKFAKDLGQCYGFGAFEGTDGKEHIGIEKVEFLKPQGRL</sequence>
<dbReference type="Pfam" id="PF11915">
    <property type="entry name" value="DUF3433"/>
    <property type="match status" value="2"/>
</dbReference>
<feature type="transmembrane region" description="Helical" evidence="1">
    <location>
        <begin position="127"/>
        <end position="145"/>
    </location>
</feature>
<proteinExistence type="predicted"/>
<dbReference type="Proteomes" id="UP000799772">
    <property type="component" value="Unassembled WGS sequence"/>
</dbReference>
<comment type="caution">
    <text evidence="2">The sequence shown here is derived from an EMBL/GenBank/DDBJ whole genome shotgun (WGS) entry which is preliminary data.</text>
</comment>
<feature type="transmembrane region" description="Helical" evidence="1">
    <location>
        <begin position="61"/>
        <end position="81"/>
    </location>
</feature>
<feature type="transmembrane region" description="Helical" evidence="1">
    <location>
        <begin position="16"/>
        <end position="40"/>
    </location>
</feature>
<dbReference type="InterPro" id="IPR021840">
    <property type="entry name" value="DUF3433"/>
</dbReference>
<feature type="transmembrane region" description="Helical" evidence="1">
    <location>
        <begin position="165"/>
        <end position="186"/>
    </location>
</feature>
<dbReference type="AlphaFoldDB" id="A0A9P4IAC0"/>
<keyword evidence="1" id="KW-0472">Membrane</keyword>
<feature type="transmembrane region" description="Helical" evidence="1">
    <location>
        <begin position="808"/>
        <end position="829"/>
    </location>
</feature>
<feature type="transmembrane region" description="Helical" evidence="1">
    <location>
        <begin position="397"/>
        <end position="421"/>
    </location>
</feature>
<evidence type="ECO:0000313" key="2">
    <source>
        <dbReference type="EMBL" id="KAF2096022.1"/>
    </source>
</evidence>
<feature type="transmembrane region" description="Helical" evidence="1">
    <location>
        <begin position="293"/>
        <end position="311"/>
    </location>
</feature>
<protein>
    <submittedName>
        <fullName evidence="2">Uncharacterized protein</fullName>
    </submittedName>
</protein>
<dbReference type="OrthoDB" id="3248909at2759"/>
<keyword evidence="1" id="KW-0812">Transmembrane</keyword>
<feature type="transmembrane region" description="Helical" evidence="1">
    <location>
        <begin position="198"/>
        <end position="215"/>
    </location>
</feature>